<dbReference type="EMBL" id="JAYKXN010000008">
    <property type="protein sequence ID" value="KAK7264030.1"/>
    <property type="molecule type" value="Genomic_DNA"/>
</dbReference>
<name>A0AAN9EYU8_CLITE</name>
<protein>
    <submittedName>
        <fullName evidence="1">Uncharacterized protein</fullName>
    </submittedName>
</protein>
<keyword evidence="2" id="KW-1185">Reference proteome</keyword>
<gene>
    <name evidence="1" type="ORF">RJT34_31632</name>
</gene>
<organism evidence="1 2">
    <name type="scientific">Clitoria ternatea</name>
    <name type="common">Butterfly pea</name>
    <dbReference type="NCBI Taxonomy" id="43366"/>
    <lineage>
        <taxon>Eukaryota</taxon>
        <taxon>Viridiplantae</taxon>
        <taxon>Streptophyta</taxon>
        <taxon>Embryophyta</taxon>
        <taxon>Tracheophyta</taxon>
        <taxon>Spermatophyta</taxon>
        <taxon>Magnoliopsida</taxon>
        <taxon>eudicotyledons</taxon>
        <taxon>Gunneridae</taxon>
        <taxon>Pentapetalae</taxon>
        <taxon>rosids</taxon>
        <taxon>fabids</taxon>
        <taxon>Fabales</taxon>
        <taxon>Fabaceae</taxon>
        <taxon>Papilionoideae</taxon>
        <taxon>50 kb inversion clade</taxon>
        <taxon>NPAAA clade</taxon>
        <taxon>indigoferoid/millettioid clade</taxon>
        <taxon>Phaseoleae</taxon>
        <taxon>Clitoria</taxon>
    </lineage>
</organism>
<accession>A0AAN9EYU8</accession>
<comment type="caution">
    <text evidence="1">The sequence shown here is derived from an EMBL/GenBank/DDBJ whole genome shotgun (WGS) entry which is preliminary data.</text>
</comment>
<proteinExistence type="predicted"/>
<reference evidence="1 2" key="1">
    <citation type="submission" date="2024-01" db="EMBL/GenBank/DDBJ databases">
        <title>The genomes of 5 underutilized Papilionoideae crops provide insights into root nodulation and disease resistance.</title>
        <authorList>
            <person name="Yuan L."/>
        </authorList>
    </citation>
    <scope>NUCLEOTIDE SEQUENCE [LARGE SCALE GENOMIC DNA]</scope>
    <source>
        <strain evidence="1">LY-2023</strain>
        <tissue evidence="1">Leaf</tissue>
    </source>
</reference>
<evidence type="ECO:0000313" key="1">
    <source>
        <dbReference type="EMBL" id="KAK7264030.1"/>
    </source>
</evidence>
<evidence type="ECO:0000313" key="2">
    <source>
        <dbReference type="Proteomes" id="UP001359559"/>
    </source>
</evidence>
<sequence length="82" mass="9513">MQHESSLFFRPIARLLSSFGESREMKNWSKEGCSWVSKILHFQGNVAISSRQFASQVDHRGDILYSLMPESFDHVCVKVNFF</sequence>
<dbReference type="Proteomes" id="UP001359559">
    <property type="component" value="Unassembled WGS sequence"/>
</dbReference>
<dbReference type="AlphaFoldDB" id="A0AAN9EYU8"/>